<proteinExistence type="evidence at transcript level"/>
<dbReference type="Pfam" id="PF04818">
    <property type="entry name" value="CID"/>
    <property type="match status" value="1"/>
</dbReference>
<feature type="compositionally biased region" description="Basic residues" evidence="2">
    <location>
        <begin position="663"/>
        <end position="674"/>
    </location>
</feature>
<dbReference type="InterPro" id="IPR035967">
    <property type="entry name" value="SWAP/Surp_sf"/>
</dbReference>
<feature type="region of interest" description="Disordered" evidence="2">
    <location>
        <begin position="71"/>
        <end position="136"/>
    </location>
</feature>
<organism evidence="5">
    <name type="scientific">Corethrella appendiculata</name>
    <dbReference type="NCBI Taxonomy" id="1370023"/>
    <lineage>
        <taxon>Eukaryota</taxon>
        <taxon>Metazoa</taxon>
        <taxon>Ecdysozoa</taxon>
        <taxon>Arthropoda</taxon>
        <taxon>Hexapoda</taxon>
        <taxon>Insecta</taxon>
        <taxon>Pterygota</taxon>
        <taxon>Neoptera</taxon>
        <taxon>Endopterygota</taxon>
        <taxon>Diptera</taxon>
        <taxon>Nematocera</taxon>
        <taxon>Culicoidea</taxon>
        <taxon>Chaoboridae</taxon>
        <taxon>Corethrella</taxon>
    </lineage>
</organism>
<dbReference type="PROSITE" id="PS50128">
    <property type="entry name" value="SURP"/>
    <property type="match status" value="1"/>
</dbReference>
<sequence length="720" mass="80414">MDIPQPPKDLELRNIIDKLAEFVARNGPEFESMTKTKQKGNPKFSFLYGGEHYHYYQYKVASKTSYMKQNQTNLQNQPPAPQPLMATTIPPPLFSNQSQSSINSNNNSNNNSITQIWSNPPPSQQQQQQATNPSQLQGQIETLNSQQLQLREQIRQSELNLTAQHTVLIQQQQTQIEETLNTAQNDLLKKQSEENEIDLIEFEGILQPIIDSCTKDSISNGKSWILQHCTDSGKCQIISQYLLKKALVNGIGFTPKLHLIYLVNDVIHHCVRKSADELKKYLESAVIPMFCSAQICATEEQSAKLTKLLSLWESKANFFDACVISKLRSPPSSLQEYQTSLITQHANVITPITQTTKATFENYQQQHQAFIQHAGQQIALLETQKQQLERELEKIKSIPAPLPLLPELATSNGNISSPNSRSTSGTTTAESNNTGSNNSLNLSSLLDKTVNYSMLSGALANLQSQQQTTAGNNNNSSNENNSNNSSDFSCPPPNFPIPDLSRPPPGFQFGGNATSFDASGSLPSDLEDLTPSLPYFELPAALMVPLIRLEDYNYVPLDADAIRLPPPAPPSERLLNAVDAFYSIPSHDRPRDGEGWEKLGLYEYFKVKNSAKKQKEDEIESGTREKSRSPSPIIMELLKSHKKFKKRVYRSKSRSKTPERDRKSRSRSISRSRSRSPSTRRSTRNPNLVSTLRSPKRRSKSPPPSQTSRKDYGRGGGGGG</sequence>
<dbReference type="GO" id="GO:0048471">
    <property type="term" value="C:perinuclear region of cytoplasm"/>
    <property type="evidence" value="ECO:0007669"/>
    <property type="project" value="TreeGrafter"/>
</dbReference>
<dbReference type="GO" id="GO:0006396">
    <property type="term" value="P:RNA processing"/>
    <property type="evidence" value="ECO:0007669"/>
    <property type="project" value="InterPro"/>
</dbReference>
<feature type="compositionally biased region" description="Polar residues" evidence="2">
    <location>
        <begin position="410"/>
        <end position="430"/>
    </location>
</feature>
<accession>U5EEB6</accession>
<dbReference type="GO" id="GO:0003723">
    <property type="term" value="F:RNA binding"/>
    <property type="evidence" value="ECO:0007669"/>
    <property type="project" value="InterPro"/>
</dbReference>
<dbReference type="SUPFAM" id="SSF109905">
    <property type="entry name" value="Surp module (SWAP domain)"/>
    <property type="match status" value="1"/>
</dbReference>
<evidence type="ECO:0000256" key="1">
    <source>
        <dbReference type="SAM" id="Coils"/>
    </source>
</evidence>
<dbReference type="PROSITE" id="PS51391">
    <property type="entry name" value="CID"/>
    <property type="match status" value="1"/>
</dbReference>
<dbReference type="InterPro" id="IPR008942">
    <property type="entry name" value="ENTH_VHS"/>
</dbReference>
<dbReference type="InterPro" id="IPR000061">
    <property type="entry name" value="Surp"/>
</dbReference>
<feature type="coiled-coil region" evidence="1">
    <location>
        <begin position="371"/>
        <end position="398"/>
    </location>
</feature>
<dbReference type="Gene3D" id="1.25.40.90">
    <property type="match status" value="1"/>
</dbReference>
<reference evidence="5" key="1">
    <citation type="journal article" date="2014" name="Insect Biochem. Mol. Biol.">
        <title>An insight into the sialome of the frog biting fly, Corethrella appendiculata.</title>
        <authorList>
            <person name="Ribeiro J.M.C."/>
            <person name="Chagas A.C."/>
            <person name="Pham V.M."/>
            <person name="Lounibos L.P."/>
            <person name="Calvo E."/>
        </authorList>
    </citation>
    <scope>NUCLEOTIDE SEQUENCE</scope>
    <source>
        <tissue evidence="5">Salivary glands</tissue>
    </source>
</reference>
<evidence type="ECO:0000259" key="4">
    <source>
        <dbReference type="PROSITE" id="PS51391"/>
    </source>
</evidence>
<feature type="domain" description="SURP motif" evidence="3">
    <location>
        <begin position="15"/>
        <end position="57"/>
    </location>
</feature>
<feature type="compositionally biased region" description="Basic and acidic residues" evidence="2">
    <location>
        <begin position="613"/>
        <end position="628"/>
    </location>
</feature>
<evidence type="ECO:0000256" key="2">
    <source>
        <dbReference type="SAM" id="MobiDB-lite"/>
    </source>
</evidence>
<dbReference type="Gene3D" id="1.10.10.790">
    <property type="entry name" value="Surp module"/>
    <property type="match status" value="1"/>
</dbReference>
<dbReference type="InterPro" id="IPR056721">
    <property type="entry name" value="DUF7819"/>
</dbReference>
<feature type="compositionally biased region" description="Pro residues" evidence="2">
    <location>
        <begin position="490"/>
        <end position="506"/>
    </location>
</feature>
<dbReference type="InterPro" id="IPR006569">
    <property type="entry name" value="CID_dom"/>
</dbReference>
<feature type="compositionally biased region" description="Low complexity" evidence="2">
    <location>
        <begin position="472"/>
        <end position="486"/>
    </location>
</feature>
<feature type="compositionally biased region" description="Basic residues" evidence="2">
    <location>
        <begin position="640"/>
        <end position="655"/>
    </location>
</feature>
<dbReference type="SMART" id="SM00648">
    <property type="entry name" value="SWAP"/>
    <property type="match status" value="1"/>
</dbReference>
<feature type="non-terminal residue" evidence="5">
    <location>
        <position position="720"/>
    </location>
</feature>
<keyword evidence="1" id="KW-0175">Coiled coil</keyword>
<dbReference type="PANTHER" id="PTHR12323">
    <property type="entry name" value="SR-RELATED CTD ASSOCIATED FACTOR 6"/>
    <property type="match status" value="1"/>
</dbReference>
<dbReference type="GO" id="GO:0006874">
    <property type="term" value="P:intracellular calcium ion homeostasis"/>
    <property type="evidence" value="ECO:0007669"/>
    <property type="project" value="TreeGrafter"/>
</dbReference>
<feature type="region of interest" description="Disordered" evidence="2">
    <location>
        <begin position="612"/>
        <end position="720"/>
    </location>
</feature>
<evidence type="ECO:0000313" key="5">
    <source>
        <dbReference type="EMBL" id="JAB55498.1"/>
    </source>
</evidence>
<dbReference type="EMBL" id="GANO01004373">
    <property type="protein sequence ID" value="JAB55498.1"/>
    <property type="molecule type" value="mRNA"/>
</dbReference>
<feature type="region of interest" description="Disordered" evidence="2">
    <location>
        <begin position="464"/>
        <end position="523"/>
    </location>
</feature>
<feature type="domain" description="CID" evidence="4">
    <location>
        <begin position="194"/>
        <end position="335"/>
    </location>
</feature>
<dbReference type="PANTHER" id="PTHR12323:SF0">
    <property type="entry name" value="CALCIUM HOMEOSTASIS ENDOPLASMIC RETICULUM PROTEIN"/>
    <property type="match status" value="1"/>
</dbReference>
<dbReference type="AlphaFoldDB" id="U5EEB6"/>
<name>U5EEB6_9DIPT</name>
<dbReference type="Pfam" id="PF25127">
    <property type="entry name" value="DUF7819"/>
    <property type="match status" value="1"/>
</dbReference>
<protein>
    <submittedName>
        <fullName evidence="5">Putative mrna binding protein</fullName>
    </submittedName>
</protein>
<feature type="compositionally biased region" description="Low complexity" evidence="2">
    <location>
        <begin position="431"/>
        <end position="440"/>
    </location>
</feature>
<dbReference type="Pfam" id="PF01805">
    <property type="entry name" value="Surp"/>
    <property type="match status" value="1"/>
</dbReference>
<dbReference type="SUPFAM" id="SSF48464">
    <property type="entry name" value="ENTH/VHS domain"/>
    <property type="match status" value="1"/>
</dbReference>
<feature type="compositionally biased region" description="Low complexity" evidence="2">
    <location>
        <begin position="95"/>
        <end position="136"/>
    </location>
</feature>
<feature type="compositionally biased region" description="Polar residues" evidence="2">
    <location>
        <begin position="511"/>
        <end position="522"/>
    </location>
</feature>
<evidence type="ECO:0000259" key="3">
    <source>
        <dbReference type="PROSITE" id="PS50128"/>
    </source>
</evidence>
<feature type="region of interest" description="Disordered" evidence="2">
    <location>
        <begin position="406"/>
        <end position="440"/>
    </location>
</feature>